<feature type="transmembrane region" description="Helical" evidence="1">
    <location>
        <begin position="276"/>
        <end position="295"/>
    </location>
</feature>
<keyword evidence="1" id="KW-1133">Transmembrane helix</keyword>
<evidence type="ECO:0000313" key="2">
    <source>
        <dbReference type="EMBL" id="MBS8121568.1"/>
    </source>
</evidence>
<evidence type="ECO:0000313" key="3">
    <source>
        <dbReference type="Proteomes" id="UP000680365"/>
    </source>
</evidence>
<dbReference type="Proteomes" id="UP000680365">
    <property type="component" value="Unassembled WGS sequence"/>
</dbReference>
<organism evidence="2 3">
    <name type="scientific">Candidatus Vampirococcus lugosii</name>
    <dbReference type="NCBI Taxonomy" id="2789015"/>
    <lineage>
        <taxon>Bacteria</taxon>
        <taxon>Candidatus Absconditibacteriota</taxon>
        <taxon>Vampirococcus</taxon>
    </lineage>
</organism>
<accession>A0ABS5QLA7</accession>
<feature type="transmembrane region" description="Helical" evidence="1">
    <location>
        <begin position="124"/>
        <end position="143"/>
    </location>
</feature>
<sequence length="353" mass="42221">MEENKDFKFEDKHTYSLVSILFFAPGVYFLLNGKNDNNISDEDKQFIMGYIRYGLIILGLLIFSLIIYIVSISINLYVYFFTGLSSLIATIAVLMIIAGFFLIFQDKQIFQSKIDIVDIKYKKINVNSIDIAFYFLPINNFHIWYNNPDINKYWWVKESFLWWYLWAVFTIITLNIPLSLVLLSLIFVRTVSLVFNIDIIPDKYKEKIDKLYDTNPEEIFSYIKSMIIFFYKKIKDTDTNKKEYFVDLEKYKNEYGYILNIDKYDKENIIKYKDIFLQYLIAFVFALVLSNIIYINTIIKFNSISNILYLGYFFVIIRYLYMIYKKKIINIPIFKEIVDLINLVADFINKNKK</sequence>
<feature type="transmembrane region" description="Helical" evidence="1">
    <location>
        <begin position="76"/>
        <end position="104"/>
    </location>
</feature>
<name>A0ABS5QLA7_9BACT</name>
<protein>
    <submittedName>
        <fullName evidence="2">Uncharacterized protein</fullName>
    </submittedName>
</protein>
<comment type="caution">
    <text evidence="2">The sequence shown here is derived from an EMBL/GenBank/DDBJ whole genome shotgun (WGS) entry which is preliminary data.</text>
</comment>
<keyword evidence="1" id="KW-0812">Transmembrane</keyword>
<feature type="transmembrane region" description="Helical" evidence="1">
    <location>
        <begin position="163"/>
        <end position="188"/>
    </location>
</feature>
<evidence type="ECO:0000256" key="1">
    <source>
        <dbReference type="SAM" id="Phobius"/>
    </source>
</evidence>
<feature type="transmembrane region" description="Helical" evidence="1">
    <location>
        <begin position="13"/>
        <end position="31"/>
    </location>
</feature>
<reference evidence="2 3" key="1">
    <citation type="journal article" date="2021" name="Nat. Commun.">
        <title>Reductive evolution and unique predatory mode in the CPR bacterium Vampirococcus lugosii.</title>
        <authorList>
            <person name="Moreira D."/>
            <person name="Zivanovic Y."/>
            <person name="Lopez-Archilla A.I."/>
            <person name="Iniesto M."/>
            <person name="Lopez-Garcia P."/>
        </authorList>
    </citation>
    <scope>NUCLEOTIDE SEQUENCE [LARGE SCALE GENOMIC DNA]</scope>
    <source>
        <strain evidence="2">Chiprana</strain>
    </source>
</reference>
<keyword evidence="1" id="KW-0472">Membrane</keyword>
<gene>
    <name evidence="2" type="ORF">VAMP_8n253</name>
</gene>
<feature type="transmembrane region" description="Helical" evidence="1">
    <location>
        <begin position="307"/>
        <end position="324"/>
    </location>
</feature>
<feature type="transmembrane region" description="Helical" evidence="1">
    <location>
        <begin position="51"/>
        <end position="70"/>
    </location>
</feature>
<dbReference type="EMBL" id="JAEDAM010000005">
    <property type="protein sequence ID" value="MBS8121568.1"/>
    <property type="molecule type" value="Genomic_DNA"/>
</dbReference>
<dbReference type="RefSeq" id="WP_213348231.1">
    <property type="nucleotide sequence ID" value="NZ_JAEDAM010000005.1"/>
</dbReference>
<keyword evidence="3" id="KW-1185">Reference proteome</keyword>
<proteinExistence type="predicted"/>